<evidence type="ECO:0000256" key="13">
    <source>
        <dbReference type="SAM" id="MobiDB-lite"/>
    </source>
</evidence>
<dbReference type="InterPro" id="IPR050687">
    <property type="entry name" value="Dynein_IC"/>
</dbReference>
<dbReference type="InterPro" id="IPR015943">
    <property type="entry name" value="WD40/YVTN_repeat-like_dom_sf"/>
</dbReference>
<keyword evidence="2" id="KW-0963">Cytoplasm</keyword>
<dbReference type="EMBL" id="JARAKH010000033">
    <property type="protein sequence ID" value="KAK8385274.1"/>
    <property type="molecule type" value="Genomic_DNA"/>
</dbReference>
<name>A0AAW0TCN2_SCYPA</name>
<feature type="region of interest" description="Disordered" evidence="13">
    <location>
        <begin position="86"/>
        <end position="126"/>
    </location>
</feature>
<dbReference type="GO" id="GO:0045504">
    <property type="term" value="F:dynein heavy chain binding"/>
    <property type="evidence" value="ECO:0007669"/>
    <property type="project" value="TreeGrafter"/>
</dbReference>
<evidence type="ECO:0000256" key="10">
    <source>
        <dbReference type="ARBA" id="ARBA00040002"/>
    </source>
</evidence>
<evidence type="ECO:0000256" key="9">
    <source>
        <dbReference type="ARBA" id="ARBA00024190"/>
    </source>
</evidence>
<keyword evidence="4" id="KW-0677">Repeat</keyword>
<dbReference type="InterPro" id="IPR001680">
    <property type="entry name" value="WD40_rpt"/>
</dbReference>
<evidence type="ECO:0000256" key="4">
    <source>
        <dbReference type="ARBA" id="ARBA00022737"/>
    </source>
</evidence>
<dbReference type="GO" id="GO:0120293">
    <property type="term" value="C:dynein axonemal particle"/>
    <property type="evidence" value="ECO:0007669"/>
    <property type="project" value="UniProtKB-SubCell"/>
</dbReference>
<keyword evidence="15" id="KW-1185">Reference proteome</keyword>
<comment type="caution">
    <text evidence="14">The sequence shown here is derived from an EMBL/GenBank/DDBJ whole genome shotgun (WGS) entry which is preliminary data.</text>
</comment>
<evidence type="ECO:0000256" key="7">
    <source>
        <dbReference type="ARBA" id="ARBA00023212"/>
    </source>
</evidence>
<dbReference type="PANTHER" id="PTHR12442">
    <property type="entry name" value="DYNEIN INTERMEDIATE CHAIN"/>
    <property type="match status" value="1"/>
</dbReference>
<dbReference type="Gene3D" id="2.130.10.10">
    <property type="entry name" value="YVTN repeat-like/Quinoprotein amine dehydrogenase"/>
    <property type="match status" value="2"/>
</dbReference>
<protein>
    <recommendedName>
        <fullName evidence="10">Dynein axonemal intermediate chain 4</fullName>
    </recommendedName>
    <alternativeName>
        <fullName evidence="11">WD repeat-containing protein 78</fullName>
    </alternativeName>
</protein>
<dbReference type="InterPro" id="IPR036322">
    <property type="entry name" value="WD40_repeat_dom_sf"/>
</dbReference>
<comment type="subcellular location">
    <subcellularLocation>
        <location evidence="1">Cytoplasm</location>
        <location evidence="1">Cytoskeleton</location>
        <location evidence="1">Flagellum axoneme</location>
    </subcellularLocation>
    <subcellularLocation>
        <location evidence="9">Dynein axonemal particle</location>
    </subcellularLocation>
</comment>
<gene>
    <name evidence="14" type="ORF">O3P69_012242</name>
</gene>
<dbReference type="SMART" id="SM00320">
    <property type="entry name" value="WD40"/>
    <property type="match status" value="4"/>
</dbReference>
<keyword evidence="3 12" id="KW-0853">WD repeat</keyword>
<feature type="compositionally biased region" description="Gly residues" evidence="13">
    <location>
        <begin position="112"/>
        <end position="126"/>
    </location>
</feature>
<keyword evidence="7" id="KW-0206">Cytoskeleton</keyword>
<dbReference type="PROSITE" id="PS50082">
    <property type="entry name" value="WD_REPEATS_2"/>
    <property type="match status" value="1"/>
</dbReference>
<evidence type="ECO:0000256" key="2">
    <source>
        <dbReference type="ARBA" id="ARBA00022490"/>
    </source>
</evidence>
<evidence type="ECO:0000256" key="1">
    <source>
        <dbReference type="ARBA" id="ARBA00004611"/>
    </source>
</evidence>
<organism evidence="14 15">
    <name type="scientific">Scylla paramamosain</name>
    <name type="common">Mud crab</name>
    <dbReference type="NCBI Taxonomy" id="85552"/>
    <lineage>
        <taxon>Eukaryota</taxon>
        <taxon>Metazoa</taxon>
        <taxon>Ecdysozoa</taxon>
        <taxon>Arthropoda</taxon>
        <taxon>Crustacea</taxon>
        <taxon>Multicrustacea</taxon>
        <taxon>Malacostraca</taxon>
        <taxon>Eumalacostraca</taxon>
        <taxon>Eucarida</taxon>
        <taxon>Decapoda</taxon>
        <taxon>Pleocyemata</taxon>
        <taxon>Brachyura</taxon>
        <taxon>Eubrachyura</taxon>
        <taxon>Portunoidea</taxon>
        <taxon>Portunidae</taxon>
        <taxon>Portuninae</taxon>
        <taxon>Scylla</taxon>
    </lineage>
</organism>
<evidence type="ECO:0000256" key="11">
    <source>
        <dbReference type="ARBA" id="ARBA00041557"/>
    </source>
</evidence>
<evidence type="ECO:0000313" key="15">
    <source>
        <dbReference type="Proteomes" id="UP001487740"/>
    </source>
</evidence>
<keyword evidence="6" id="KW-0969">Cilium</keyword>
<dbReference type="Proteomes" id="UP001487740">
    <property type="component" value="Unassembled WGS sequence"/>
</dbReference>
<sequence length="495" mass="54566">MTQVLRVKLQETGTLILYHQENTSVCTADPEAATYVREWQVYLQDTGSWATQWDMFDEYEKLKMKARRPSRQSDLSQRRRSQMISQVYTGDLTPSTARTETNDEGGGEGRETGGGGRGTRGGGGGGVRGVEVTGLLQALWWVERQLSSSGNIKLLHDFISGHHQVKERRKLSLSCNRASARLLWRYAAQGTSGRRVNALTFCKTSPWLVLATHGPLTFTTQAEGLLVGWNVKKIKQPELWITTPLPVTVVCSCPSAPQLCCVALLDGTLLVYQLDTPQPKLVLDTSGSVDKHGMPVWAVEWRDSQVVSTTATKKTLSPAGEGPPSFRRLVIDLKRERVGGVYEGHSAQVTRVEWRYAGEDANSIFLSAALDDSIRVWYIDKVAPIAVLRLVEEVSGGYLDACWCPWYGNLIAGVHGEGVHLWDISLSTHTPILSKHVPGATCVAFSPHTRNVMVGDREGQVSVFHLEGLELSANVFLRYSTKISKLAKIGVIPVN</sequence>
<dbReference type="PANTHER" id="PTHR12442:SF12">
    <property type="entry name" value="DYNEIN AXONEMAL INTERMEDIATE CHAIN 4"/>
    <property type="match status" value="1"/>
</dbReference>
<evidence type="ECO:0000256" key="12">
    <source>
        <dbReference type="PROSITE-ProRule" id="PRU00221"/>
    </source>
</evidence>
<feature type="repeat" description="WD" evidence="12">
    <location>
        <begin position="342"/>
        <end position="377"/>
    </location>
</feature>
<accession>A0AAW0TCN2</accession>
<proteinExistence type="predicted"/>
<evidence type="ECO:0000313" key="14">
    <source>
        <dbReference type="EMBL" id="KAK8385274.1"/>
    </source>
</evidence>
<evidence type="ECO:0000256" key="3">
    <source>
        <dbReference type="ARBA" id="ARBA00022574"/>
    </source>
</evidence>
<keyword evidence="5" id="KW-0282">Flagellum</keyword>
<evidence type="ECO:0000256" key="5">
    <source>
        <dbReference type="ARBA" id="ARBA00022846"/>
    </source>
</evidence>
<dbReference type="GO" id="GO:0003341">
    <property type="term" value="P:cilium movement"/>
    <property type="evidence" value="ECO:0007669"/>
    <property type="project" value="TreeGrafter"/>
</dbReference>
<feature type="compositionally biased region" description="Polar residues" evidence="13">
    <location>
        <begin position="86"/>
        <end position="99"/>
    </location>
</feature>
<dbReference type="GO" id="GO:0005858">
    <property type="term" value="C:axonemal dynein complex"/>
    <property type="evidence" value="ECO:0007669"/>
    <property type="project" value="TreeGrafter"/>
</dbReference>
<dbReference type="SUPFAM" id="SSF50978">
    <property type="entry name" value="WD40 repeat-like"/>
    <property type="match status" value="1"/>
</dbReference>
<dbReference type="GO" id="GO:0045503">
    <property type="term" value="F:dynein light chain binding"/>
    <property type="evidence" value="ECO:0007669"/>
    <property type="project" value="TreeGrafter"/>
</dbReference>
<keyword evidence="8" id="KW-0966">Cell projection</keyword>
<dbReference type="AlphaFoldDB" id="A0AAW0TCN2"/>
<reference evidence="14 15" key="1">
    <citation type="submission" date="2023-03" db="EMBL/GenBank/DDBJ databases">
        <title>High-quality genome of Scylla paramamosain provides insights in environmental adaptation.</title>
        <authorList>
            <person name="Zhang L."/>
        </authorList>
    </citation>
    <scope>NUCLEOTIDE SEQUENCE [LARGE SCALE GENOMIC DNA]</scope>
    <source>
        <strain evidence="14">LZ_2023a</strain>
        <tissue evidence="14">Muscle</tissue>
    </source>
</reference>
<evidence type="ECO:0000256" key="6">
    <source>
        <dbReference type="ARBA" id="ARBA00023069"/>
    </source>
</evidence>
<evidence type="ECO:0000256" key="8">
    <source>
        <dbReference type="ARBA" id="ARBA00023273"/>
    </source>
</evidence>